<accession>A0ABD7V5M7</accession>
<organism evidence="2 3">
    <name type="scientific">Gordonia paraffinivorans</name>
    <dbReference type="NCBI Taxonomy" id="175628"/>
    <lineage>
        <taxon>Bacteria</taxon>
        <taxon>Bacillati</taxon>
        <taxon>Actinomycetota</taxon>
        <taxon>Actinomycetes</taxon>
        <taxon>Mycobacteriales</taxon>
        <taxon>Gordoniaceae</taxon>
        <taxon>Gordonia</taxon>
    </lineage>
</organism>
<dbReference type="RefSeq" id="WP_244941207.1">
    <property type="nucleotide sequence ID" value="NZ_CAACYD010000007.1"/>
</dbReference>
<dbReference type="CDD" id="cd04301">
    <property type="entry name" value="NAT_SF"/>
    <property type="match status" value="1"/>
</dbReference>
<dbReference type="GeneID" id="60751104"/>
<name>A0ABD7V5M7_9ACTN</name>
<sequence>MMQTILESVAGSRHLTVDDKDSTLDLLETCLQEVPVYRWFLGEGASPEAYRWLAQAMFEMNIHGLHGVFDSDELIALVAVTEPDAPPVTVSEELKALNRHYMTSLHGFVDRFREFGQVCVDAAVPGAIDIPINAVHPDHRRRGLSVRLIEPVLEYARRRGVPVTGSTTHPHMSAFYSERGGSMYSEYKLTGGPTLWMHRWDPPLAGTSD</sequence>
<dbReference type="SUPFAM" id="SSF55729">
    <property type="entry name" value="Acyl-CoA N-acyltransferases (Nat)"/>
    <property type="match status" value="1"/>
</dbReference>
<dbReference type="Pfam" id="PF00583">
    <property type="entry name" value="Acetyltransf_1"/>
    <property type="match status" value="1"/>
</dbReference>
<dbReference type="InterPro" id="IPR016181">
    <property type="entry name" value="Acyl_CoA_acyltransferase"/>
</dbReference>
<proteinExistence type="predicted"/>
<feature type="domain" description="N-acetyltransferase" evidence="1">
    <location>
        <begin position="75"/>
        <end position="202"/>
    </location>
</feature>
<protein>
    <recommendedName>
        <fullName evidence="1">N-acetyltransferase domain-containing protein</fullName>
    </recommendedName>
</protein>
<dbReference type="InterPro" id="IPR000182">
    <property type="entry name" value="GNAT_dom"/>
</dbReference>
<evidence type="ECO:0000313" key="2">
    <source>
        <dbReference type="EMBL" id="VFA89554.1"/>
    </source>
</evidence>
<evidence type="ECO:0000313" key="3">
    <source>
        <dbReference type="Proteomes" id="UP000360750"/>
    </source>
</evidence>
<dbReference type="Proteomes" id="UP000360750">
    <property type="component" value="Unassembled WGS sequence"/>
</dbReference>
<dbReference type="PROSITE" id="PS51186">
    <property type="entry name" value="GNAT"/>
    <property type="match status" value="1"/>
</dbReference>
<comment type="caution">
    <text evidence="2">The sequence shown here is derived from an EMBL/GenBank/DDBJ whole genome shotgun (WGS) entry which is preliminary data.</text>
</comment>
<evidence type="ECO:0000259" key="1">
    <source>
        <dbReference type="PROSITE" id="PS51186"/>
    </source>
</evidence>
<gene>
    <name evidence="2" type="ORF">NCTC8139_03120</name>
</gene>
<dbReference type="AlphaFoldDB" id="A0ABD7V5M7"/>
<dbReference type="EMBL" id="CAACYD010000007">
    <property type="protein sequence ID" value="VFA89554.1"/>
    <property type="molecule type" value="Genomic_DNA"/>
</dbReference>
<dbReference type="Gene3D" id="3.40.630.30">
    <property type="match status" value="1"/>
</dbReference>
<reference evidence="2 3" key="1">
    <citation type="submission" date="2019-02" db="EMBL/GenBank/DDBJ databases">
        <authorList>
            <consortium name="Pathogen Informatics"/>
        </authorList>
    </citation>
    <scope>NUCLEOTIDE SEQUENCE [LARGE SCALE GENOMIC DNA]</scope>
    <source>
        <strain evidence="2 3">3012STDY6756503</strain>
    </source>
</reference>